<dbReference type="Pfam" id="PF05419">
    <property type="entry name" value="GUN4"/>
    <property type="match status" value="1"/>
</dbReference>
<reference evidence="2" key="1">
    <citation type="journal article" date="2019" name="Mol. Phylogenet. Evol.">
        <title>Morphological evolution and classification of the red algal order Ceramiales inferred using plastid phylogenomics.</title>
        <authorList>
            <person name="Diaz-Tapia P."/>
            <person name="Pasella M.M."/>
            <person name="Verbruggen H."/>
            <person name="Maggs C.A."/>
        </authorList>
    </citation>
    <scope>NUCLEOTIDE SEQUENCE</scope>
    <source>
        <strain evidence="2">PD2995</strain>
    </source>
</reference>
<dbReference type="AlphaFoldDB" id="A0A4D6X4X1"/>
<sequence length="246" mass="29338">MYNTTDKYNIETIYNKLIETKTNNINAETYKTIDKYFQKGSNEQQILLNLIINRLIIKQEKPLSIDGLIFDYLKQSNLNNITNQLNESFPKGIIKLTNSLKIDYNPLQTLLMNKQFKEADTITQKYLCQLAGLNQLNKRNWLYFTDISCIPSEDLFTIDLLWQIYSHGKFGFSIQRKIWIFNNNNWNKLWQQIGWINKGIMRRYPEEFIWNINAPIGHLPLFNQLRGNQVLLSLFEHPVWEKNFKF</sequence>
<reference evidence="2" key="2">
    <citation type="submission" date="2019-04" db="EMBL/GenBank/DDBJ databases">
        <authorList>
            <person name="Pasella M."/>
        </authorList>
    </citation>
    <scope>NUCLEOTIDE SEQUENCE</scope>
    <source>
        <strain evidence="2">PD2995</strain>
    </source>
</reference>
<dbReference type="SUPFAM" id="SSF140869">
    <property type="entry name" value="GUN4-like"/>
    <property type="match status" value="1"/>
</dbReference>
<dbReference type="GO" id="GO:0046906">
    <property type="term" value="F:tetrapyrrole binding"/>
    <property type="evidence" value="ECO:0007669"/>
    <property type="project" value="TreeGrafter"/>
</dbReference>
<dbReference type="InterPro" id="IPR008629">
    <property type="entry name" value="GUN4-like"/>
</dbReference>
<dbReference type="PANTHER" id="PTHR34800:SF1">
    <property type="entry name" value="TETRAPYRROLE-BINDING PROTEIN, CHLOROPLASTIC"/>
    <property type="match status" value="1"/>
</dbReference>
<evidence type="ECO:0000259" key="1">
    <source>
        <dbReference type="Pfam" id="PF05419"/>
    </source>
</evidence>
<gene>
    <name evidence="2" type="primary">ycf53</name>
</gene>
<feature type="domain" description="GUN4-like" evidence="1">
    <location>
        <begin position="99"/>
        <end position="238"/>
    </location>
</feature>
<dbReference type="CDD" id="cd16383">
    <property type="entry name" value="GUN4"/>
    <property type="match status" value="1"/>
</dbReference>
<dbReference type="Gene3D" id="1.10.10.1770">
    <property type="entry name" value="Gun4-like"/>
    <property type="match status" value="1"/>
</dbReference>
<name>A0A4D6X4X1_9FLOR</name>
<dbReference type="PANTHER" id="PTHR34800">
    <property type="entry name" value="TETRAPYRROLE-BINDING PROTEIN, CHLOROPLASTIC"/>
    <property type="match status" value="1"/>
</dbReference>
<dbReference type="EMBL" id="MK814736">
    <property type="protein sequence ID" value="QCI08705.1"/>
    <property type="molecule type" value="Genomic_DNA"/>
</dbReference>
<dbReference type="InterPro" id="IPR037215">
    <property type="entry name" value="GUN4-like_sf"/>
</dbReference>
<evidence type="ECO:0000313" key="2">
    <source>
        <dbReference type="EMBL" id="QCI08705.1"/>
    </source>
</evidence>
<keyword evidence="2" id="KW-0934">Plastid</keyword>
<proteinExistence type="predicted"/>
<dbReference type="Gene3D" id="1.25.40.620">
    <property type="match status" value="1"/>
</dbReference>
<accession>A0A4D6X4X1</accession>
<organism evidence="2">
    <name type="scientific">Sphondylothamnion multifidum</name>
    <dbReference type="NCBI Taxonomy" id="193186"/>
    <lineage>
        <taxon>Eukaryota</taxon>
        <taxon>Rhodophyta</taxon>
        <taxon>Florideophyceae</taxon>
        <taxon>Rhodymeniophycidae</taxon>
        <taxon>Ceramiales</taxon>
        <taxon>Ceramiaceae</taxon>
        <taxon>Sphondylothamnion</taxon>
    </lineage>
</organism>
<protein>
    <recommendedName>
        <fullName evidence="1">GUN4-like domain-containing protein</fullName>
    </recommendedName>
</protein>
<geneLocation type="plastid" evidence="2"/>